<feature type="transmembrane region" description="Helical" evidence="3">
    <location>
        <begin position="304"/>
        <end position="326"/>
    </location>
</feature>
<name>A0A166CLA5_9EURY</name>
<dbReference type="Pfam" id="PF07228">
    <property type="entry name" value="SpoIIE"/>
    <property type="match status" value="1"/>
</dbReference>
<accession>A0A166CLA5</accession>
<keyword evidence="2" id="KW-0175">Coiled coil</keyword>
<feature type="transmembrane region" description="Helical" evidence="3">
    <location>
        <begin position="230"/>
        <end position="247"/>
    </location>
</feature>
<feature type="transmembrane region" description="Helical" evidence="3">
    <location>
        <begin position="158"/>
        <end position="185"/>
    </location>
</feature>
<evidence type="ECO:0000259" key="4">
    <source>
        <dbReference type="PROSITE" id="PS51746"/>
    </source>
</evidence>
<keyword evidence="3" id="KW-0472">Membrane</keyword>
<feature type="transmembrane region" description="Helical" evidence="3">
    <location>
        <begin position="18"/>
        <end position="39"/>
    </location>
</feature>
<keyword evidence="6" id="KW-1185">Reference proteome</keyword>
<dbReference type="InterPro" id="IPR052016">
    <property type="entry name" value="Bact_Sigma-Reg"/>
</dbReference>
<keyword evidence="3" id="KW-1133">Transmembrane helix</keyword>
<protein>
    <submittedName>
        <fullName evidence="5">Phosphoserine phosphatase RsbU</fullName>
        <ecNumber evidence="5">3.1.3.3</ecNumber>
    </submittedName>
</protein>
<feature type="transmembrane region" description="Helical" evidence="3">
    <location>
        <begin position="125"/>
        <end position="146"/>
    </location>
</feature>
<comment type="caution">
    <text evidence="5">The sequence shown here is derived from an EMBL/GenBank/DDBJ whole genome shotgun (WGS) entry which is preliminary data.</text>
</comment>
<proteinExistence type="predicted"/>
<dbReference type="RefSeq" id="WP_067260633.1">
    <property type="nucleotide sequence ID" value="NZ_LWMW01000158.1"/>
</dbReference>
<evidence type="ECO:0000313" key="6">
    <source>
        <dbReference type="Proteomes" id="UP000077275"/>
    </source>
</evidence>
<dbReference type="STRING" id="47311.MBCUT_20180"/>
<dbReference type="Gene3D" id="6.10.340.10">
    <property type="match status" value="1"/>
</dbReference>
<dbReference type="SMART" id="SM00331">
    <property type="entry name" value="PP2C_SIG"/>
    <property type="match status" value="1"/>
</dbReference>
<feature type="transmembrane region" description="Helical" evidence="3">
    <location>
        <begin position="82"/>
        <end position="104"/>
    </location>
</feature>
<dbReference type="GO" id="GO:0016791">
    <property type="term" value="F:phosphatase activity"/>
    <property type="evidence" value="ECO:0007669"/>
    <property type="project" value="TreeGrafter"/>
</dbReference>
<keyword evidence="3" id="KW-0812">Transmembrane</keyword>
<dbReference type="PATRIC" id="fig|47311.3.peg.2203"/>
<dbReference type="PANTHER" id="PTHR43156">
    <property type="entry name" value="STAGE II SPORULATION PROTEIN E-RELATED"/>
    <property type="match status" value="1"/>
</dbReference>
<dbReference type="EMBL" id="LWMW01000158">
    <property type="protein sequence ID" value="KZX14628.1"/>
    <property type="molecule type" value="Genomic_DNA"/>
</dbReference>
<dbReference type="Gene3D" id="3.60.40.10">
    <property type="entry name" value="PPM-type phosphatase domain"/>
    <property type="match status" value="1"/>
</dbReference>
<dbReference type="PROSITE" id="PS51746">
    <property type="entry name" value="PPM_2"/>
    <property type="match status" value="1"/>
</dbReference>
<feature type="coiled-coil region" evidence="2">
    <location>
        <begin position="378"/>
        <end position="405"/>
    </location>
</feature>
<feature type="domain" description="PPM-type phosphatase" evidence="4">
    <location>
        <begin position="429"/>
        <end position="642"/>
    </location>
</feature>
<evidence type="ECO:0000313" key="5">
    <source>
        <dbReference type="EMBL" id="KZX14628.1"/>
    </source>
</evidence>
<keyword evidence="1 5" id="KW-0378">Hydrolase</keyword>
<gene>
    <name evidence="5" type="primary">rsbU</name>
    <name evidence="5" type="ORF">MBCUT_20180</name>
</gene>
<dbReference type="SUPFAM" id="SSF81606">
    <property type="entry name" value="PP2C-like"/>
    <property type="match status" value="1"/>
</dbReference>
<feature type="transmembrane region" description="Helical" evidence="3">
    <location>
        <begin position="206"/>
        <end position="224"/>
    </location>
</feature>
<evidence type="ECO:0000256" key="3">
    <source>
        <dbReference type="SAM" id="Phobius"/>
    </source>
</evidence>
<evidence type="ECO:0000256" key="2">
    <source>
        <dbReference type="SAM" id="Coils"/>
    </source>
</evidence>
<dbReference type="Proteomes" id="UP000077275">
    <property type="component" value="Unassembled WGS sequence"/>
</dbReference>
<reference evidence="5 6" key="1">
    <citation type="submission" date="2016-04" db="EMBL/GenBank/DDBJ databases">
        <title>Genome sequence of Methanobrevibacter cuticularis DSM 11139.</title>
        <authorList>
            <person name="Poehlein A."/>
            <person name="Seedorf H."/>
            <person name="Daniel R."/>
        </authorList>
    </citation>
    <scope>NUCLEOTIDE SEQUENCE [LARGE SCALE GENOMIC DNA]</scope>
    <source>
        <strain evidence="5 6">DSM 11139</strain>
    </source>
</reference>
<evidence type="ECO:0000256" key="1">
    <source>
        <dbReference type="ARBA" id="ARBA00022801"/>
    </source>
</evidence>
<organism evidence="5 6">
    <name type="scientific">Methanobrevibacter cuticularis</name>
    <dbReference type="NCBI Taxonomy" id="47311"/>
    <lineage>
        <taxon>Archaea</taxon>
        <taxon>Methanobacteriati</taxon>
        <taxon>Methanobacteriota</taxon>
        <taxon>Methanomada group</taxon>
        <taxon>Methanobacteria</taxon>
        <taxon>Methanobacteriales</taxon>
        <taxon>Methanobacteriaceae</taxon>
        <taxon>Methanobrevibacter</taxon>
    </lineage>
</organism>
<dbReference type="OrthoDB" id="110858at2157"/>
<sequence>MKNVESKLIDYDSYRSKLFILIICSIIFVIVAVPFRYFFPIFNISELRPASALPPVFGMMFGFWGALGAALGNLVFDIIAGYPPIILIIGFIAQFLFGYIPYKLWYSFTIGEKLTKPRLDTVNNLLKFIIVISITALTMTGLLAFLSESMGISDFVSLPTLIFLFNNFDFSMIIGVLIISIANIYGINMYSPKNKETNINPKIFDFSLEIAILIGLSYFLYSIIHGSSEYVLYIGIIFYILTIFFIFKPITRQIINGVQKVTLTEKFIFVFITIGTIMSILTGIEGFYSIQITQEQLLNFWNHVYINMTIIIFIFYISAIGFLWYIEKNITNPIESISNSVNEYTTSRKKIQDSNKIIKKISQYSNKQSESGILAKSFEQMIKDLKVYMEDLEKITAEKEKINTELTIATNIQKSTLPKEFLPSQGKGKFDISAISYPAREVGGDFYDFFFIDNNHIAIVIGDVSGKGIPAALFMMLSKTLIKNEVTYESNPKIIFKNVNNQLSKDNGENMFVTAWMGILEINTGKFVYANAGHNPPLLKTSSQYTPLKSKSNFVLGPIENIEYTQNELLLKKGDKLLLYTDGITEAINEKNEFFGEENLINILNKSNLPIRNLLIKIKDDVDEFSKNLEQFDDITMLILEYKNE</sequence>
<feature type="transmembrane region" description="Helical" evidence="3">
    <location>
        <begin position="267"/>
        <end position="284"/>
    </location>
</feature>
<dbReference type="EC" id="3.1.3.3" evidence="5"/>
<dbReference type="PANTHER" id="PTHR43156:SF2">
    <property type="entry name" value="STAGE II SPORULATION PROTEIN E"/>
    <property type="match status" value="1"/>
</dbReference>
<feature type="transmembrane region" description="Helical" evidence="3">
    <location>
        <begin position="51"/>
        <end position="76"/>
    </location>
</feature>
<dbReference type="InterPro" id="IPR001932">
    <property type="entry name" value="PPM-type_phosphatase-like_dom"/>
</dbReference>
<dbReference type="InterPro" id="IPR036457">
    <property type="entry name" value="PPM-type-like_dom_sf"/>
</dbReference>
<dbReference type="AlphaFoldDB" id="A0A166CLA5"/>